<dbReference type="InterPro" id="IPR033738">
    <property type="entry name" value="AsnB_N"/>
</dbReference>
<dbReference type="InterPro" id="IPR017932">
    <property type="entry name" value="GATase_2_dom"/>
</dbReference>
<dbReference type="InterPro" id="IPR006426">
    <property type="entry name" value="Asn_synth_AEB"/>
</dbReference>
<dbReference type="SUPFAM" id="SSF56235">
    <property type="entry name" value="N-terminal nucleophile aminohydrolases (Ntn hydrolases)"/>
    <property type="match status" value="1"/>
</dbReference>
<dbReference type="Pfam" id="PF13537">
    <property type="entry name" value="GATase_7"/>
    <property type="match status" value="1"/>
</dbReference>
<dbReference type="InterPro" id="IPR051786">
    <property type="entry name" value="ASN_synthetase/amidase"/>
</dbReference>
<accession>A0A3P4B7J5</accession>
<comment type="similarity">
    <text evidence="2">Belongs to the asparagine synthetase family.</text>
</comment>
<evidence type="ECO:0000256" key="6">
    <source>
        <dbReference type="ARBA" id="ARBA00022962"/>
    </source>
</evidence>
<protein>
    <recommendedName>
        <fullName evidence="3">asparagine synthase (glutamine-hydrolyzing)</fullName>
        <ecNumber evidence="3">6.3.5.4</ecNumber>
    </recommendedName>
</protein>
<dbReference type="PIRSF" id="PIRSF001589">
    <property type="entry name" value="Asn_synthetase_glu-h"/>
    <property type="match status" value="1"/>
</dbReference>
<evidence type="ECO:0000256" key="4">
    <source>
        <dbReference type="ARBA" id="ARBA00022741"/>
    </source>
</evidence>
<name>A0A3P4B7J5_9BURK</name>
<keyword evidence="6" id="KW-0315">Glutamine amidotransferase</keyword>
<keyword evidence="4 8" id="KW-0547">Nucleotide-binding</keyword>
<organism evidence="10 11">
    <name type="scientific">Pigmentiphaga humi</name>
    <dbReference type="NCBI Taxonomy" id="2478468"/>
    <lineage>
        <taxon>Bacteria</taxon>
        <taxon>Pseudomonadati</taxon>
        <taxon>Pseudomonadota</taxon>
        <taxon>Betaproteobacteria</taxon>
        <taxon>Burkholderiales</taxon>
        <taxon>Alcaligenaceae</taxon>
        <taxon>Pigmentiphaga</taxon>
    </lineage>
</organism>
<dbReference type="AlphaFoldDB" id="A0A3P4B7J5"/>
<dbReference type="EMBL" id="UWPJ01000039">
    <property type="protein sequence ID" value="VCU72253.1"/>
    <property type="molecule type" value="Genomic_DNA"/>
</dbReference>
<dbReference type="Pfam" id="PF00733">
    <property type="entry name" value="Asn_synthase"/>
    <property type="match status" value="1"/>
</dbReference>
<feature type="binding site" evidence="8">
    <location>
        <position position="100"/>
    </location>
    <ligand>
        <name>L-glutamine</name>
        <dbReference type="ChEBI" id="CHEBI:58359"/>
    </ligand>
</feature>
<evidence type="ECO:0000256" key="7">
    <source>
        <dbReference type="ARBA" id="ARBA00048741"/>
    </source>
</evidence>
<sequence length="645" mass="71991">MTAIAGLVRLDGQPASRAALERVQGVLAPYGPDASQSWLRESAGFVRTLLRITPEDSLDFQLPYDAASGTLVLFDGRLDNREELADDLGIGGAELATLADGMLTLRACLRWDDGTPSRLLGDFALACWQPSRRRLWLARDPMGARPLFWHRHSDFFAFSTMPKGLFALPQVPRELDEEALHDGMCLLPMTGPRSLFKDVWRIEPGQVLTLEQGRIAARRYHDFDTTRELRLSSDDDYLEGFRHELERAVARRLRSRGAVASHLSSGFDSATVTAIAARQLAERGGRLLAYTAVPREGYALPSPRGRYGDEGPGARAVAARFPNIEHVLIRSGAVSPLKGLMRAMERLDRGPANPCNQVWIDAIEADAVQRGARVLLTGQMGNMTISYSGEPYLSELLAHGAWGEWWRELRALKRHGSRRWRGLLGASLGPYLPSWLWRATLPLRENGVSAVTSYMAINEAFMARMDSPRRIRAAGWDTTCQPWGDGRKMRIAVLRRMDWGDSSAAANAAGLEMRDPTADLRLIEYCLSLPGHQYLRGGQTRWLLRRLMGGVLPPEILGAKERGLQAADWHEGVSADLAGLKAEWQRLSEHPTVGRYLDLPALRKILDDWPEEGWHDHRVIGTFRMKLLRGLAVGAFVRYVDDRNS</sequence>
<evidence type="ECO:0000256" key="2">
    <source>
        <dbReference type="ARBA" id="ARBA00005752"/>
    </source>
</evidence>
<dbReference type="Gene3D" id="3.40.50.620">
    <property type="entry name" value="HUPs"/>
    <property type="match status" value="2"/>
</dbReference>
<evidence type="ECO:0000256" key="8">
    <source>
        <dbReference type="PIRSR" id="PIRSR001589-2"/>
    </source>
</evidence>
<dbReference type="GO" id="GO:0004066">
    <property type="term" value="F:asparagine synthase (glutamine-hydrolyzing) activity"/>
    <property type="evidence" value="ECO:0007669"/>
    <property type="project" value="UniProtKB-EC"/>
</dbReference>
<keyword evidence="10" id="KW-0436">Ligase</keyword>
<proteinExistence type="inferred from homology"/>
<evidence type="ECO:0000256" key="5">
    <source>
        <dbReference type="ARBA" id="ARBA00022840"/>
    </source>
</evidence>
<dbReference type="InterPro" id="IPR001962">
    <property type="entry name" value="Asn_synthase"/>
</dbReference>
<evidence type="ECO:0000313" key="11">
    <source>
        <dbReference type="Proteomes" id="UP000277294"/>
    </source>
</evidence>
<evidence type="ECO:0000256" key="1">
    <source>
        <dbReference type="ARBA" id="ARBA00005187"/>
    </source>
</evidence>
<keyword evidence="5 8" id="KW-0067">ATP-binding</keyword>
<dbReference type="GO" id="GO:0006529">
    <property type="term" value="P:asparagine biosynthetic process"/>
    <property type="evidence" value="ECO:0007669"/>
    <property type="project" value="InterPro"/>
</dbReference>
<dbReference type="CDD" id="cd00712">
    <property type="entry name" value="AsnB"/>
    <property type="match status" value="1"/>
</dbReference>
<dbReference type="OrthoDB" id="9763290at2"/>
<comment type="catalytic activity">
    <reaction evidence="7">
        <text>L-aspartate + L-glutamine + ATP + H2O = L-asparagine + L-glutamate + AMP + diphosphate + H(+)</text>
        <dbReference type="Rhea" id="RHEA:12228"/>
        <dbReference type="ChEBI" id="CHEBI:15377"/>
        <dbReference type="ChEBI" id="CHEBI:15378"/>
        <dbReference type="ChEBI" id="CHEBI:29985"/>
        <dbReference type="ChEBI" id="CHEBI:29991"/>
        <dbReference type="ChEBI" id="CHEBI:30616"/>
        <dbReference type="ChEBI" id="CHEBI:33019"/>
        <dbReference type="ChEBI" id="CHEBI:58048"/>
        <dbReference type="ChEBI" id="CHEBI:58359"/>
        <dbReference type="ChEBI" id="CHEBI:456215"/>
        <dbReference type="EC" id="6.3.5.4"/>
    </reaction>
</comment>
<dbReference type="PROSITE" id="PS51278">
    <property type="entry name" value="GATASE_TYPE_2"/>
    <property type="match status" value="1"/>
</dbReference>
<reference evidence="10 11" key="1">
    <citation type="submission" date="2018-10" db="EMBL/GenBank/DDBJ databases">
        <authorList>
            <person name="Criscuolo A."/>
        </authorList>
    </citation>
    <scope>NUCLEOTIDE SEQUENCE [LARGE SCALE GENOMIC DNA]</scope>
    <source>
        <strain evidence="10">DnA1</strain>
    </source>
</reference>
<dbReference type="InterPro" id="IPR014729">
    <property type="entry name" value="Rossmann-like_a/b/a_fold"/>
</dbReference>
<dbReference type="Gene3D" id="3.60.20.10">
    <property type="entry name" value="Glutamine Phosphoribosylpyrophosphate, subunit 1, domain 1"/>
    <property type="match status" value="1"/>
</dbReference>
<dbReference type="Proteomes" id="UP000277294">
    <property type="component" value="Unassembled WGS sequence"/>
</dbReference>
<comment type="pathway">
    <text evidence="1">Amino-acid biosynthesis; L-asparagine biosynthesis; L-asparagine from L-aspartate (L-Gln route): step 1/1.</text>
</comment>
<dbReference type="GO" id="GO:0005524">
    <property type="term" value="F:ATP binding"/>
    <property type="evidence" value="ECO:0007669"/>
    <property type="project" value="UniProtKB-KW"/>
</dbReference>
<dbReference type="SUPFAM" id="SSF52402">
    <property type="entry name" value="Adenine nucleotide alpha hydrolases-like"/>
    <property type="match status" value="1"/>
</dbReference>
<evidence type="ECO:0000313" key="10">
    <source>
        <dbReference type="EMBL" id="VCU72253.1"/>
    </source>
</evidence>
<evidence type="ECO:0000256" key="3">
    <source>
        <dbReference type="ARBA" id="ARBA00012737"/>
    </source>
</evidence>
<evidence type="ECO:0000259" key="9">
    <source>
        <dbReference type="PROSITE" id="PS51278"/>
    </source>
</evidence>
<keyword evidence="11" id="KW-1185">Reference proteome</keyword>
<dbReference type="GO" id="GO:0005829">
    <property type="term" value="C:cytosol"/>
    <property type="evidence" value="ECO:0007669"/>
    <property type="project" value="TreeGrafter"/>
</dbReference>
<dbReference type="EC" id="6.3.5.4" evidence="3"/>
<feature type="domain" description="Glutamine amidotransferase type-2" evidence="9">
    <location>
        <begin position="2"/>
        <end position="213"/>
    </location>
</feature>
<dbReference type="InterPro" id="IPR029055">
    <property type="entry name" value="Ntn_hydrolases_N"/>
</dbReference>
<dbReference type="RefSeq" id="WP_124081835.1">
    <property type="nucleotide sequence ID" value="NZ_UWPJ01000039.1"/>
</dbReference>
<dbReference type="PANTHER" id="PTHR43284">
    <property type="entry name" value="ASPARAGINE SYNTHETASE (GLUTAMINE-HYDROLYZING)"/>
    <property type="match status" value="1"/>
</dbReference>
<dbReference type="PANTHER" id="PTHR43284:SF1">
    <property type="entry name" value="ASPARAGINE SYNTHETASE"/>
    <property type="match status" value="1"/>
</dbReference>
<gene>
    <name evidence="10" type="primary">asnO_2</name>
    <name evidence="10" type="ORF">PIGHUM_04352</name>
</gene>